<organism evidence="1 2">
    <name type="scientific">Paraglaciecola psychrophila 170</name>
    <dbReference type="NCBI Taxonomy" id="1129794"/>
    <lineage>
        <taxon>Bacteria</taxon>
        <taxon>Pseudomonadati</taxon>
        <taxon>Pseudomonadota</taxon>
        <taxon>Gammaproteobacteria</taxon>
        <taxon>Alteromonadales</taxon>
        <taxon>Alteromonadaceae</taxon>
        <taxon>Paraglaciecola</taxon>
    </lineage>
</organism>
<dbReference type="EMBL" id="CP003837">
    <property type="protein sequence ID" value="AGH46276.1"/>
    <property type="molecule type" value="Genomic_DNA"/>
</dbReference>
<evidence type="ECO:0000313" key="2">
    <source>
        <dbReference type="Proteomes" id="UP000011864"/>
    </source>
</evidence>
<dbReference type="STRING" id="1129794.C427_4171"/>
<dbReference type="AlphaFoldDB" id="K7AE87"/>
<protein>
    <submittedName>
        <fullName evidence="1">Uncharacterized protein</fullName>
    </submittedName>
</protein>
<reference evidence="1 2" key="1">
    <citation type="journal article" date="2013" name="Genome Announc.">
        <title>Complete Genome Sequence of Glaciecola psychrophila Strain 170T.</title>
        <authorList>
            <person name="Yin J."/>
            <person name="Chen J."/>
            <person name="Liu G."/>
            <person name="Yu Y."/>
            <person name="Song L."/>
            <person name="Wang X."/>
            <person name="Qu X."/>
        </authorList>
    </citation>
    <scope>NUCLEOTIDE SEQUENCE [LARGE SCALE GENOMIC DNA]</scope>
    <source>
        <strain evidence="1 2">170</strain>
    </source>
</reference>
<accession>K7AE87</accession>
<dbReference type="Proteomes" id="UP000011864">
    <property type="component" value="Chromosome"/>
</dbReference>
<keyword evidence="2" id="KW-1185">Reference proteome</keyword>
<dbReference type="KEGG" id="gps:C427_4171"/>
<sequence>MYKFRYSGGLNTNIQVLLAGSNSIKQQSIGIFHGLVIATES</sequence>
<dbReference type="HOGENOM" id="CLU_3274060_0_0_6"/>
<gene>
    <name evidence="1" type="ORF">C427_4171</name>
</gene>
<proteinExistence type="predicted"/>
<evidence type="ECO:0000313" key="1">
    <source>
        <dbReference type="EMBL" id="AGH46276.1"/>
    </source>
</evidence>
<name>K7AE87_9ALTE</name>